<keyword evidence="6" id="KW-0560">Oxidoreductase</keyword>
<dbReference type="Gene3D" id="3.50.50.60">
    <property type="entry name" value="FAD/NAD(P)-binding domain"/>
    <property type="match status" value="2"/>
</dbReference>
<dbReference type="InterPro" id="IPR036188">
    <property type="entry name" value="FAD/NAD-bd_sf"/>
</dbReference>
<dbReference type="GO" id="GO:0050660">
    <property type="term" value="F:flavin adenine dinucleotide binding"/>
    <property type="evidence" value="ECO:0007669"/>
    <property type="project" value="InterPro"/>
</dbReference>
<keyword evidence="4" id="KW-0274">FAD</keyword>
<dbReference type="GeneID" id="30967649"/>
<dbReference type="STRING" id="1344418.A0A1D2VAU3"/>
<evidence type="ECO:0000256" key="6">
    <source>
        <dbReference type="ARBA" id="ARBA00023002"/>
    </source>
</evidence>
<keyword evidence="5" id="KW-0521">NADP</keyword>
<comment type="cofactor">
    <cofactor evidence="1">
        <name>FAD</name>
        <dbReference type="ChEBI" id="CHEBI:57692"/>
    </cofactor>
</comment>
<evidence type="ECO:0000256" key="3">
    <source>
        <dbReference type="ARBA" id="ARBA00022630"/>
    </source>
</evidence>
<evidence type="ECO:0000313" key="7">
    <source>
        <dbReference type="EMBL" id="ODV58557.1"/>
    </source>
</evidence>
<dbReference type="InterPro" id="IPR020946">
    <property type="entry name" value="Flavin_mOase-like"/>
</dbReference>
<evidence type="ECO:0000256" key="2">
    <source>
        <dbReference type="ARBA" id="ARBA00009183"/>
    </source>
</evidence>
<accession>A0A1D2VAU3</accession>
<dbReference type="InterPro" id="IPR050346">
    <property type="entry name" value="FMO-like"/>
</dbReference>
<evidence type="ECO:0000313" key="8">
    <source>
        <dbReference type="Proteomes" id="UP000095038"/>
    </source>
</evidence>
<name>A0A1D2VAU3_9ASCO</name>
<dbReference type="AlphaFoldDB" id="A0A1D2VAU3"/>
<keyword evidence="3" id="KW-0285">Flavoprotein</keyword>
<keyword evidence="8" id="KW-1185">Reference proteome</keyword>
<dbReference type="Proteomes" id="UP000095038">
    <property type="component" value="Unassembled WGS sequence"/>
</dbReference>
<dbReference type="PANTHER" id="PTHR23023">
    <property type="entry name" value="DIMETHYLANILINE MONOOXYGENASE"/>
    <property type="match status" value="1"/>
</dbReference>
<protein>
    <submittedName>
        <fullName evidence="7">FAD/NAD(P)-binding domain-containing protein</fullName>
    </submittedName>
</protein>
<dbReference type="OrthoDB" id="66881at2759"/>
<evidence type="ECO:0000256" key="4">
    <source>
        <dbReference type="ARBA" id="ARBA00022827"/>
    </source>
</evidence>
<dbReference type="InParanoid" id="A0A1D2VAU3"/>
<sequence length="517" mass="59223">MTIETQIKKIAIIGGGPAGIGALNELIHTSKDGKSYIGVKDLSSNEQAFGDIVVFEKNSSTGGLWNKDIIEKALDPQLPNLELENYDKAEEVYYKYKIPENITNEYSIDKPLAISRKKNNTDIYQWSNSGVYKDLFTNVATKYMTFSYDKVVPRLNRALGPLQSAWDVTNYLEKVVKDYDLKKYFRFYSSVENVEKINDKWVLTVRKQVIADDTEEKFIINEEWYQEKFDAVIIANGKTIPYFPKIGLLKEFVETNPDIYITHSKSILDPEILHEKKKVLFIGGSISAVDLVQYTFPRPLNPSTVFLSRNSLPTYQWVKNLSESEGITVKTRIRNFIPDKQGVEFEDGSIETGFDAVIFATGYHQYVPFLSKEYLKNHPRALDFYLHSFSLEDETLVNVGYNTDITAFFNRLEGYSAAVAGVWSGFKTLKSKKDQEAWIERQKTITNKVFHQDVSQIRKEYVDDLLEFFPEGRNDPFGGERTSFPTDAVEAIDTIQKIFFDIKEGKVDGKGVFEVLE</sequence>
<comment type="similarity">
    <text evidence="2">Belongs to the FMO family.</text>
</comment>
<dbReference type="EMBL" id="KV454491">
    <property type="protein sequence ID" value="ODV58557.1"/>
    <property type="molecule type" value="Genomic_DNA"/>
</dbReference>
<dbReference type="RefSeq" id="XP_020044864.1">
    <property type="nucleotide sequence ID" value="XM_020194013.1"/>
</dbReference>
<dbReference type="GO" id="GO:0004499">
    <property type="term" value="F:N,N-dimethylaniline monooxygenase activity"/>
    <property type="evidence" value="ECO:0007669"/>
    <property type="project" value="InterPro"/>
</dbReference>
<evidence type="ECO:0000256" key="1">
    <source>
        <dbReference type="ARBA" id="ARBA00001974"/>
    </source>
</evidence>
<dbReference type="SUPFAM" id="SSF51905">
    <property type="entry name" value="FAD/NAD(P)-binding domain"/>
    <property type="match status" value="2"/>
</dbReference>
<dbReference type="FunFam" id="3.50.50.60:FF:000023">
    <property type="entry name" value="Dimethylaniline monooxygenase [N-oxide-forming]"/>
    <property type="match status" value="1"/>
</dbReference>
<organism evidence="7 8">
    <name type="scientific">Ascoidea rubescens DSM 1968</name>
    <dbReference type="NCBI Taxonomy" id="1344418"/>
    <lineage>
        <taxon>Eukaryota</taxon>
        <taxon>Fungi</taxon>
        <taxon>Dikarya</taxon>
        <taxon>Ascomycota</taxon>
        <taxon>Saccharomycotina</taxon>
        <taxon>Saccharomycetes</taxon>
        <taxon>Ascoideaceae</taxon>
        <taxon>Ascoidea</taxon>
    </lineage>
</organism>
<gene>
    <name evidence="7" type="ORF">ASCRUDRAFT_77809</name>
</gene>
<dbReference type="GO" id="GO:0050661">
    <property type="term" value="F:NADP binding"/>
    <property type="evidence" value="ECO:0007669"/>
    <property type="project" value="InterPro"/>
</dbReference>
<evidence type="ECO:0000256" key="5">
    <source>
        <dbReference type="ARBA" id="ARBA00022857"/>
    </source>
</evidence>
<dbReference type="Pfam" id="PF00743">
    <property type="entry name" value="FMO-like"/>
    <property type="match status" value="2"/>
</dbReference>
<proteinExistence type="inferred from homology"/>
<reference evidence="8" key="1">
    <citation type="submission" date="2016-05" db="EMBL/GenBank/DDBJ databases">
        <title>Comparative genomics of biotechnologically important yeasts.</title>
        <authorList>
            <consortium name="DOE Joint Genome Institute"/>
            <person name="Riley R."/>
            <person name="Haridas S."/>
            <person name="Wolfe K.H."/>
            <person name="Lopes M.R."/>
            <person name="Hittinger C.T."/>
            <person name="Goker M."/>
            <person name="Salamov A."/>
            <person name="Wisecaver J."/>
            <person name="Long T.M."/>
            <person name="Aerts A.L."/>
            <person name="Barry K."/>
            <person name="Choi C."/>
            <person name="Clum A."/>
            <person name="Coughlan A.Y."/>
            <person name="Deshpande S."/>
            <person name="Douglass A.P."/>
            <person name="Hanson S.J."/>
            <person name="Klenk H.-P."/>
            <person name="Labutti K."/>
            <person name="Lapidus A."/>
            <person name="Lindquist E."/>
            <person name="Lipzen A."/>
            <person name="Meier-Kolthoff J.P."/>
            <person name="Ohm R.A."/>
            <person name="Otillar R.P."/>
            <person name="Pangilinan J."/>
            <person name="Peng Y."/>
            <person name="Rokas A."/>
            <person name="Rosa C.A."/>
            <person name="Scheuner C."/>
            <person name="Sibirny A.A."/>
            <person name="Slot J.C."/>
            <person name="Stielow J.B."/>
            <person name="Sun H."/>
            <person name="Kurtzman C.P."/>
            <person name="Blackwell M."/>
            <person name="Grigoriev I.V."/>
            <person name="Jeffries T.W."/>
        </authorList>
    </citation>
    <scope>NUCLEOTIDE SEQUENCE [LARGE SCALE GENOMIC DNA]</scope>
    <source>
        <strain evidence="8">DSM 1968</strain>
    </source>
</reference>